<dbReference type="AlphaFoldDB" id="A0AB38HBC2"/>
<protein>
    <submittedName>
        <fullName evidence="2">Uncharacterized protein</fullName>
    </submittedName>
</protein>
<evidence type="ECO:0000256" key="1">
    <source>
        <dbReference type="SAM" id="MobiDB-lite"/>
    </source>
</evidence>
<sequence length="212" mass="24304">MENFYKNVHVSKDGTEYEVRLIQDGEYFQGRIFINGFNNYIGVKTKAKANVIRWLNGYIDRLNIVSGISPKIPHVKYSTEVKPSKSEKIESKPKTEKSKSKQQYETPKKEQVMVTVPVINIPPKTDDELTDNKQQKEEVQIVNTKDQNKKATPRKPFTPYGLNGYFVDKQGNVRLMLDRRASAKTITLTPDMFSSLADMVRKTQAQQEKAKG</sequence>
<evidence type="ECO:0000313" key="2">
    <source>
        <dbReference type="EMBL" id="STO68978.1"/>
    </source>
</evidence>
<accession>A0AB38HBC2</accession>
<feature type="region of interest" description="Disordered" evidence="1">
    <location>
        <begin position="123"/>
        <end position="156"/>
    </location>
</feature>
<feature type="region of interest" description="Disordered" evidence="1">
    <location>
        <begin position="82"/>
        <end position="109"/>
    </location>
</feature>
<name>A0AB38HBC2_9PAST</name>
<proteinExistence type="predicted"/>
<reference evidence="2 3" key="1">
    <citation type="submission" date="2018-06" db="EMBL/GenBank/DDBJ databases">
        <authorList>
            <consortium name="Pathogen Informatics"/>
            <person name="Doyle S."/>
        </authorList>
    </citation>
    <scope>NUCLEOTIDE SEQUENCE [LARGE SCALE GENOMIC DNA]</scope>
    <source>
        <strain evidence="2 3">NCTC8540</strain>
    </source>
</reference>
<feature type="compositionally biased region" description="Basic and acidic residues" evidence="1">
    <location>
        <begin position="124"/>
        <end position="139"/>
    </location>
</feature>
<dbReference type="EMBL" id="UGHJ01000001">
    <property type="protein sequence ID" value="STO68978.1"/>
    <property type="molecule type" value="Genomic_DNA"/>
</dbReference>
<gene>
    <name evidence="2" type="ORF">NCTC8540_01497</name>
</gene>
<comment type="caution">
    <text evidence="2">The sequence shown here is derived from an EMBL/GenBank/DDBJ whole genome shotgun (WGS) entry which is preliminary data.</text>
</comment>
<organism evidence="2 3">
    <name type="scientific">Canicola haemoglobinophilus</name>
    <dbReference type="NCBI Taxonomy" id="733"/>
    <lineage>
        <taxon>Bacteria</taxon>
        <taxon>Pseudomonadati</taxon>
        <taxon>Pseudomonadota</taxon>
        <taxon>Gammaproteobacteria</taxon>
        <taxon>Pasteurellales</taxon>
        <taxon>Pasteurellaceae</taxon>
        <taxon>Canicola</taxon>
    </lineage>
</organism>
<feature type="compositionally biased region" description="Basic and acidic residues" evidence="1">
    <location>
        <begin position="82"/>
        <end position="99"/>
    </location>
</feature>
<dbReference type="Proteomes" id="UP000254496">
    <property type="component" value="Unassembled WGS sequence"/>
</dbReference>
<dbReference type="RefSeq" id="WP_235820713.1">
    <property type="nucleotide sequence ID" value="NZ_UGHE01000002.1"/>
</dbReference>
<evidence type="ECO:0000313" key="3">
    <source>
        <dbReference type="Proteomes" id="UP000254496"/>
    </source>
</evidence>